<dbReference type="GO" id="GO:0005634">
    <property type="term" value="C:nucleus"/>
    <property type="evidence" value="ECO:0007669"/>
    <property type="project" value="UniProtKB-SubCell"/>
</dbReference>
<accession>A0A9P4XJ46</accession>
<sequence length="211" mass="23886">MSPRITTDQWLAAAKYRRSVYDLKDTSPVPDSRIEEIVTEVLSFTPSAWNSQHIRITIVLGEKHRQLWDVLTKEAEPVLRGIDESLWSLMGPRFKNFMGAYGSILFWNCEKSISQAKVDHKSGAHIIPQWADHAAGMCQILIWTALELEGFGANLPHMNAIAHLEDAIRKFAGAPDEYTLNATMTFGEKTQPHPEKVPDKLPYNQTLTMIK</sequence>
<comment type="caution">
    <text evidence="8">The sequence shown here is derived from an EMBL/GenBank/DDBJ whole genome shotgun (WGS) entry which is preliminary data.</text>
</comment>
<evidence type="ECO:0000256" key="5">
    <source>
        <dbReference type="ARBA" id="ARBA00023002"/>
    </source>
</evidence>
<dbReference type="AlphaFoldDB" id="A0A9P4XJ46"/>
<dbReference type="SUPFAM" id="SSF55469">
    <property type="entry name" value="FMN-dependent nitroreductase-like"/>
    <property type="match status" value="1"/>
</dbReference>
<dbReference type="GO" id="GO:0016491">
    <property type="term" value="F:oxidoreductase activity"/>
    <property type="evidence" value="ECO:0007669"/>
    <property type="project" value="UniProtKB-KW"/>
</dbReference>
<name>A0A9P4XJ46_9HYPO</name>
<evidence type="ECO:0000256" key="1">
    <source>
        <dbReference type="ARBA" id="ARBA00004123"/>
    </source>
</evidence>
<evidence type="ECO:0000259" key="7">
    <source>
        <dbReference type="Pfam" id="PF00881"/>
    </source>
</evidence>
<evidence type="ECO:0000256" key="2">
    <source>
        <dbReference type="ARBA" id="ARBA00004496"/>
    </source>
</evidence>
<dbReference type="GO" id="GO:0034599">
    <property type="term" value="P:cellular response to oxidative stress"/>
    <property type="evidence" value="ECO:0007669"/>
    <property type="project" value="InterPro"/>
</dbReference>
<protein>
    <submittedName>
        <fullName evidence="8">Nitroreductase HBN1</fullName>
    </submittedName>
</protein>
<evidence type="ECO:0000313" key="8">
    <source>
        <dbReference type="EMBL" id="KAF3074029.1"/>
    </source>
</evidence>
<keyword evidence="6" id="KW-0539">Nucleus</keyword>
<feature type="domain" description="Nitroreductase" evidence="7">
    <location>
        <begin position="15"/>
        <end position="187"/>
    </location>
</feature>
<dbReference type="PANTHER" id="PTHR43035:SF4">
    <property type="entry name" value="NITROREDUCTASE FAMILY PROTEIN (AFU_ORTHOLOGUE AFUA_3G03530)"/>
    <property type="match status" value="1"/>
</dbReference>
<keyword evidence="9" id="KW-1185">Reference proteome</keyword>
<dbReference type="InterPro" id="IPR029479">
    <property type="entry name" value="Nitroreductase"/>
</dbReference>
<proteinExistence type="inferred from homology"/>
<organism evidence="8 9">
    <name type="scientific">Trichoderma lentiforme</name>
    <dbReference type="NCBI Taxonomy" id="1567552"/>
    <lineage>
        <taxon>Eukaryota</taxon>
        <taxon>Fungi</taxon>
        <taxon>Dikarya</taxon>
        <taxon>Ascomycota</taxon>
        <taxon>Pezizomycotina</taxon>
        <taxon>Sordariomycetes</taxon>
        <taxon>Hypocreomycetidae</taxon>
        <taxon>Hypocreales</taxon>
        <taxon>Hypocreaceae</taxon>
        <taxon>Trichoderma</taxon>
    </lineage>
</organism>
<dbReference type="Gene3D" id="3.40.109.10">
    <property type="entry name" value="NADH Oxidase"/>
    <property type="match status" value="1"/>
</dbReference>
<keyword evidence="4" id="KW-0963">Cytoplasm</keyword>
<dbReference type="Proteomes" id="UP000801864">
    <property type="component" value="Unassembled WGS sequence"/>
</dbReference>
<keyword evidence="5" id="KW-0560">Oxidoreductase</keyword>
<dbReference type="FunFam" id="3.40.109.10:FF:000001">
    <property type="entry name" value="Nitroreductase family"/>
    <property type="match status" value="1"/>
</dbReference>
<dbReference type="InterPro" id="IPR000415">
    <property type="entry name" value="Nitroreductase-like"/>
</dbReference>
<evidence type="ECO:0000256" key="6">
    <source>
        <dbReference type="ARBA" id="ARBA00023242"/>
    </source>
</evidence>
<dbReference type="PANTHER" id="PTHR43035">
    <property type="entry name" value="FATTY ACID REPRESSION MUTANT PROTEIN 2-RELATED"/>
    <property type="match status" value="1"/>
</dbReference>
<evidence type="ECO:0000256" key="3">
    <source>
        <dbReference type="ARBA" id="ARBA00007118"/>
    </source>
</evidence>
<reference evidence="8 9" key="1">
    <citation type="submission" date="2018-06" db="EMBL/GenBank/DDBJ databases">
        <title>Genome analysis of cellulolytic fungus Trichoderma lentiforme CFAM-422.</title>
        <authorList>
            <person name="Steindorff A.S."/>
            <person name="Formighieri E.F."/>
            <person name="Midorikawa G.E.O."/>
            <person name="Tamietti M.S."/>
            <person name="Ramos E.Z."/>
            <person name="Silva A.S."/>
            <person name="Bon E.P.S."/>
            <person name="Mendes T.D."/>
            <person name="Damaso M.C.T."/>
            <person name="Favaro L.C.L."/>
        </authorList>
    </citation>
    <scope>NUCLEOTIDE SEQUENCE [LARGE SCALE GENOMIC DNA]</scope>
    <source>
        <strain evidence="8 9">CFAM-422</strain>
    </source>
</reference>
<comment type="similarity">
    <text evidence="3">Belongs to the nitroreductase family.</text>
</comment>
<gene>
    <name evidence="8" type="ORF">CFAM422_003751</name>
</gene>
<evidence type="ECO:0000313" key="9">
    <source>
        <dbReference type="Proteomes" id="UP000801864"/>
    </source>
</evidence>
<comment type="subcellular location">
    <subcellularLocation>
        <location evidence="2">Cytoplasm</location>
    </subcellularLocation>
    <subcellularLocation>
        <location evidence="1">Nucleus</location>
    </subcellularLocation>
</comment>
<evidence type="ECO:0000256" key="4">
    <source>
        <dbReference type="ARBA" id="ARBA00022490"/>
    </source>
</evidence>
<dbReference type="EMBL" id="QLNT01000005">
    <property type="protein sequence ID" value="KAF3074029.1"/>
    <property type="molecule type" value="Genomic_DNA"/>
</dbReference>
<dbReference type="GO" id="GO:0005737">
    <property type="term" value="C:cytoplasm"/>
    <property type="evidence" value="ECO:0007669"/>
    <property type="project" value="UniProtKB-SubCell"/>
</dbReference>
<dbReference type="InterPro" id="IPR033877">
    <property type="entry name" value="Frm2/Hbn1"/>
</dbReference>
<dbReference type="Pfam" id="PF00881">
    <property type="entry name" value="Nitroreductase"/>
    <property type="match status" value="1"/>
</dbReference>